<dbReference type="GO" id="GO:0005634">
    <property type="term" value="C:nucleus"/>
    <property type="evidence" value="ECO:0007669"/>
    <property type="project" value="UniProtKB-SubCell"/>
</dbReference>
<dbReference type="InParanoid" id="C1E4U9"/>
<organism evidence="6 7">
    <name type="scientific">Micromonas commoda (strain RCC299 / NOUM17 / CCMP2709)</name>
    <name type="common">Picoplanktonic green alga</name>
    <dbReference type="NCBI Taxonomy" id="296587"/>
    <lineage>
        <taxon>Eukaryota</taxon>
        <taxon>Viridiplantae</taxon>
        <taxon>Chlorophyta</taxon>
        <taxon>Mamiellophyceae</taxon>
        <taxon>Mamiellales</taxon>
        <taxon>Mamiellaceae</taxon>
        <taxon>Micromonas</taxon>
    </lineage>
</organism>
<comment type="subcellular location">
    <subcellularLocation>
        <location evidence="1">Nucleus</location>
    </subcellularLocation>
</comment>
<dbReference type="GO" id="GO:0003700">
    <property type="term" value="F:DNA-binding transcription factor activity"/>
    <property type="evidence" value="ECO:0007669"/>
    <property type="project" value="InterPro"/>
</dbReference>
<dbReference type="Gene3D" id="1.20.5.170">
    <property type="match status" value="1"/>
</dbReference>
<reference evidence="6 7" key="1">
    <citation type="journal article" date="2009" name="Science">
        <title>Green evolution and dynamic adaptations revealed by genomes of the marine picoeukaryotes Micromonas.</title>
        <authorList>
            <person name="Worden A.Z."/>
            <person name="Lee J.H."/>
            <person name="Mock T."/>
            <person name="Rouze P."/>
            <person name="Simmons M.P."/>
            <person name="Aerts A.L."/>
            <person name="Allen A.E."/>
            <person name="Cuvelier M.L."/>
            <person name="Derelle E."/>
            <person name="Everett M.V."/>
            <person name="Foulon E."/>
            <person name="Grimwood J."/>
            <person name="Gundlach H."/>
            <person name="Henrissat B."/>
            <person name="Napoli C."/>
            <person name="McDonald S.M."/>
            <person name="Parker M.S."/>
            <person name="Rombauts S."/>
            <person name="Salamov A."/>
            <person name="Von Dassow P."/>
            <person name="Badger J.H."/>
            <person name="Coutinho P.M."/>
            <person name="Demir E."/>
            <person name="Dubchak I."/>
            <person name="Gentemann C."/>
            <person name="Eikrem W."/>
            <person name="Gready J.E."/>
            <person name="John U."/>
            <person name="Lanier W."/>
            <person name="Lindquist E.A."/>
            <person name="Lucas S."/>
            <person name="Mayer K.F."/>
            <person name="Moreau H."/>
            <person name="Not F."/>
            <person name="Otillar R."/>
            <person name="Panaud O."/>
            <person name="Pangilinan J."/>
            <person name="Paulsen I."/>
            <person name="Piegu B."/>
            <person name="Poliakov A."/>
            <person name="Robbens S."/>
            <person name="Schmutz J."/>
            <person name="Toulza E."/>
            <person name="Wyss T."/>
            <person name="Zelensky A."/>
            <person name="Zhou K."/>
            <person name="Armbrust E.V."/>
            <person name="Bhattacharya D."/>
            <person name="Goodenough U.W."/>
            <person name="Van de Peer Y."/>
            <person name="Grigoriev I.V."/>
        </authorList>
    </citation>
    <scope>NUCLEOTIDE SEQUENCE [LARGE SCALE GENOMIC DNA]</scope>
    <source>
        <strain evidence="7">RCC299 / NOUM17</strain>
    </source>
</reference>
<feature type="compositionally biased region" description="Basic and acidic residues" evidence="4">
    <location>
        <begin position="288"/>
        <end position="306"/>
    </location>
</feature>
<dbReference type="PANTHER" id="PTHR22952:SF175">
    <property type="entry name" value="PROTEIN ABSCISIC ACID-INSENSITIVE 5"/>
    <property type="match status" value="1"/>
</dbReference>
<evidence type="ECO:0000313" key="7">
    <source>
        <dbReference type="Proteomes" id="UP000002009"/>
    </source>
</evidence>
<dbReference type="SUPFAM" id="SSF57959">
    <property type="entry name" value="Leucine zipper domain"/>
    <property type="match status" value="1"/>
</dbReference>
<dbReference type="PROSITE" id="PS50217">
    <property type="entry name" value="BZIP"/>
    <property type="match status" value="1"/>
</dbReference>
<evidence type="ECO:0000256" key="1">
    <source>
        <dbReference type="ARBA" id="ARBA00004123"/>
    </source>
</evidence>
<feature type="compositionally biased region" description="Basic and acidic residues" evidence="4">
    <location>
        <begin position="314"/>
        <end position="349"/>
    </location>
</feature>
<dbReference type="InterPro" id="IPR004827">
    <property type="entry name" value="bZIP"/>
</dbReference>
<dbReference type="RefSeq" id="XP_002501924.1">
    <property type="nucleotide sequence ID" value="XM_002501878.1"/>
</dbReference>
<evidence type="ECO:0000256" key="4">
    <source>
        <dbReference type="SAM" id="MobiDB-lite"/>
    </source>
</evidence>
<sequence>MPTRRGAAASATPGTLTGQISMSDVLLQTLGDEASMDAAQFSQRVGDLFKEQPALGRGEGAPLSRQGSLGGGRSSGRSARITASNVSGDTSNSGKTAQEIWHDIMSAPPATGDGPGWKRQQSATQGQAALGALASGLSGLGTLLQGGATLGSGAFPGGSLISQASLDKLVAEHPAKTVTKTTKEWVDLLVNSANPAPLRGIAGSQKVALENAALEVMAAPPRGTRSKDKGPASPGKAGSAAAAAAAPAAKETKKRGRVAIESDRPIVNLPPKKKGRRRKGEVDTETEEEKRLRAEERQRKNRESAARSHRRKAQHAEELEKRSRDQEKKISELEKENAKLRRQLSEAKEKLKKSGLGSPGGSLKRTSSARS</sequence>
<gene>
    <name evidence="6" type="ORF">MICPUN_58164</name>
</gene>
<keyword evidence="3" id="KW-0539">Nucleus</keyword>
<evidence type="ECO:0000259" key="5">
    <source>
        <dbReference type="PROSITE" id="PS50217"/>
    </source>
</evidence>
<dbReference type="CDD" id="cd14686">
    <property type="entry name" value="bZIP"/>
    <property type="match status" value="1"/>
</dbReference>
<feature type="region of interest" description="Disordered" evidence="4">
    <location>
        <begin position="216"/>
        <end position="371"/>
    </location>
</feature>
<evidence type="ECO:0000256" key="2">
    <source>
        <dbReference type="ARBA" id="ARBA00023125"/>
    </source>
</evidence>
<feature type="region of interest" description="Disordered" evidence="4">
    <location>
        <begin position="50"/>
        <end position="98"/>
    </location>
</feature>
<proteinExistence type="predicted"/>
<dbReference type="GO" id="GO:0003677">
    <property type="term" value="F:DNA binding"/>
    <property type="evidence" value="ECO:0007669"/>
    <property type="project" value="UniProtKB-KW"/>
</dbReference>
<accession>C1E4U9</accession>
<name>C1E4U9_MICCC</name>
<dbReference type="PANTHER" id="PTHR22952">
    <property type="entry name" value="CAMP-RESPONSE ELEMENT BINDING PROTEIN-RELATED"/>
    <property type="match status" value="1"/>
</dbReference>
<dbReference type="KEGG" id="mis:MICPUN_58164"/>
<dbReference type="InterPro" id="IPR043452">
    <property type="entry name" value="BZIP46-like"/>
</dbReference>
<evidence type="ECO:0000313" key="6">
    <source>
        <dbReference type="EMBL" id="ACO63182.1"/>
    </source>
</evidence>
<feature type="compositionally biased region" description="Low complexity" evidence="4">
    <location>
        <begin position="231"/>
        <end position="249"/>
    </location>
</feature>
<dbReference type="GO" id="GO:0045893">
    <property type="term" value="P:positive regulation of DNA-templated transcription"/>
    <property type="evidence" value="ECO:0007669"/>
    <property type="project" value="InterPro"/>
</dbReference>
<protein>
    <recommendedName>
        <fullName evidence="5">BZIP domain-containing protein</fullName>
    </recommendedName>
</protein>
<feature type="domain" description="BZIP" evidence="5">
    <location>
        <begin position="291"/>
        <end position="354"/>
    </location>
</feature>
<keyword evidence="7" id="KW-1185">Reference proteome</keyword>
<dbReference type="InterPro" id="IPR046347">
    <property type="entry name" value="bZIP_sf"/>
</dbReference>
<dbReference type="Proteomes" id="UP000002009">
    <property type="component" value="Chromosome 4"/>
</dbReference>
<dbReference type="GeneID" id="8242811"/>
<dbReference type="SMART" id="SM00338">
    <property type="entry name" value="BRLZ"/>
    <property type="match status" value="1"/>
</dbReference>
<dbReference type="EMBL" id="CP001325">
    <property type="protein sequence ID" value="ACO63182.1"/>
    <property type="molecule type" value="Genomic_DNA"/>
</dbReference>
<feature type="compositionally biased region" description="Polar residues" evidence="4">
    <location>
        <begin position="81"/>
        <end position="96"/>
    </location>
</feature>
<dbReference type="AlphaFoldDB" id="C1E4U9"/>
<evidence type="ECO:0000256" key="3">
    <source>
        <dbReference type="ARBA" id="ARBA00023242"/>
    </source>
</evidence>
<keyword evidence="2" id="KW-0238">DNA-binding</keyword>